<dbReference type="Gene3D" id="3.40.50.300">
    <property type="entry name" value="P-loop containing nucleotide triphosphate hydrolases"/>
    <property type="match status" value="1"/>
</dbReference>
<evidence type="ECO:0000313" key="4">
    <source>
        <dbReference type="Proteomes" id="UP000053429"/>
    </source>
</evidence>
<dbReference type="OrthoDB" id="419058at2"/>
<feature type="transmembrane region" description="Helical" evidence="1">
    <location>
        <begin position="591"/>
        <end position="609"/>
    </location>
</feature>
<comment type="caution">
    <text evidence="3">The sequence shown here is derived from an EMBL/GenBank/DDBJ whole genome shotgun (WGS) entry which is preliminary data.</text>
</comment>
<feature type="transmembrane region" description="Helical" evidence="1">
    <location>
        <begin position="556"/>
        <end position="585"/>
    </location>
</feature>
<evidence type="ECO:0000256" key="1">
    <source>
        <dbReference type="SAM" id="Phobius"/>
    </source>
</evidence>
<feature type="domain" description="NACHT" evidence="2">
    <location>
        <begin position="112"/>
        <end position="272"/>
    </location>
</feature>
<sequence>MWLSKEFEGARLAATAIALVLATPGAYLAGASYLADRREAAADTDAKTKNIAAAVAVAETRQRAQLIGPGAHRIDLSFRYRAEPANNAEGAEPQGSLTGIVAYYRRVNPARLVITGEPGAGKTLIALDLLLGLLTSPDRADTDPVPVRLSLAGWDTDRSFRQWLADQVHQHFRDRGITAADALVLVDHHRILPVLDGLDEMDADTTPIGRRRATRVLQQLNAYQDPTGSAPVILTCRTTQYEQLAARDLRLREAARIEIDPVTASQATAYLTTRSTNPDRWTSVLDELTAAPGGTLARALNTPWRLNLAVTAYEERHPDTLTYPYDPAYLLTLASPNVVRDHLLDRYVPAATQQHPTHPDRYRPEQTHRWLTAIATHLTATTTAAGPTTDIVLHQLWPMAGARRVRAADTLLTTLLLLVCTALLVTQLPIGSSLGQLFLAGGVVPSVLSTVWQASSHVVPDPKSLQLHLLHSRAQRGQIARELVRGLASGLLAGLAVGLTFALLVFLSVEPTFALLALLVSALLARRVFGLAGELVAPLNDAPPTEPRRALRDDVVVGLTMGFTVGLVSGLALGLTLMFVVALIFGVSYGFGLGFGLAFGLALGLAFGLRMAGASRRYVVFLCCASGQLPWRLGAFLHWAYGAGLLRISGRAYQFRHRELQDWLASHSVP</sequence>
<accession>A0A101U5Z9</accession>
<dbReference type="InterPro" id="IPR027417">
    <property type="entry name" value="P-loop_NTPase"/>
</dbReference>
<dbReference type="RefSeq" id="WP_062717839.1">
    <property type="nucleotide sequence ID" value="NZ_KQ948926.1"/>
</dbReference>
<feature type="transmembrane region" description="Helical" evidence="1">
    <location>
        <begin position="411"/>
        <end position="430"/>
    </location>
</feature>
<keyword evidence="1" id="KW-0812">Transmembrane</keyword>
<dbReference type="AlphaFoldDB" id="A0A101U5Z9"/>
<keyword evidence="1" id="KW-0472">Membrane</keyword>
<dbReference type="Proteomes" id="UP000053429">
    <property type="component" value="Unassembled WGS sequence"/>
</dbReference>
<dbReference type="Pfam" id="PF05729">
    <property type="entry name" value="NACHT"/>
    <property type="match status" value="1"/>
</dbReference>
<protein>
    <recommendedName>
        <fullName evidence="2">NACHT domain-containing protein</fullName>
    </recommendedName>
</protein>
<keyword evidence="4" id="KW-1185">Reference proteome</keyword>
<gene>
    <name evidence="3" type="ORF">AQJ67_10670</name>
</gene>
<name>A0A101U5Z9_9ACTN</name>
<reference evidence="3 4" key="1">
    <citation type="submission" date="2015-10" db="EMBL/GenBank/DDBJ databases">
        <title>Draft genome sequence of Streptomyces caeruleatus NRRL B-24802, type strain for the species Streptomyces caeruleatus.</title>
        <authorList>
            <person name="Ruckert C."/>
            <person name="Winkler A."/>
            <person name="Kalinowski J."/>
            <person name="Kampfer P."/>
            <person name="Glaeser S."/>
        </authorList>
    </citation>
    <scope>NUCLEOTIDE SEQUENCE [LARGE SCALE GENOMIC DNA]</scope>
    <source>
        <strain evidence="3 4">NRRL B-24802</strain>
    </source>
</reference>
<organism evidence="3 4">
    <name type="scientific">Streptomyces caeruleatus</name>
    <dbReference type="NCBI Taxonomy" id="661399"/>
    <lineage>
        <taxon>Bacteria</taxon>
        <taxon>Bacillati</taxon>
        <taxon>Actinomycetota</taxon>
        <taxon>Actinomycetes</taxon>
        <taxon>Kitasatosporales</taxon>
        <taxon>Streptomycetaceae</taxon>
        <taxon>Streptomyces</taxon>
    </lineage>
</organism>
<evidence type="ECO:0000313" key="3">
    <source>
        <dbReference type="EMBL" id="KUO04650.1"/>
    </source>
</evidence>
<dbReference type="EMBL" id="LMWY01000011">
    <property type="protein sequence ID" value="KUO04650.1"/>
    <property type="molecule type" value="Genomic_DNA"/>
</dbReference>
<dbReference type="InterPro" id="IPR007111">
    <property type="entry name" value="NACHT_NTPase"/>
</dbReference>
<dbReference type="SUPFAM" id="SSF52540">
    <property type="entry name" value="P-loop containing nucleoside triphosphate hydrolases"/>
    <property type="match status" value="1"/>
</dbReference>
<proteinExistence type="predicted"/>
<evidence type="ECO:0000259" key="2">
    <source>
        <dbReference type="Pfam" id="PF05729"/>
    </source>
</evidence>
<dbReference type="STRING" id="661399.AQJ67_10670"/>
<keyword evidence="1" id="KW-1133">Transmembrane helix</keyword>